<evidence type="ECO:0000256" key="5">
    <source>
        <dbReference type="ARBA" id="ARBA00022829"/>
    </source>
</evidence>
<reference evidence="12" key="5">
    <citation type="submission" date="2025-09" db="UniProtKB">
        <authorList>
            <consortium name="Ensembl"/>
        </authorList>
    </citation>
    <scope>IDENTIFICATION</scope>
</reference>
<keyword evidence="5" id="KW-0159">Chromosome partition</keyword>
<dbReference type="GeneTree" id="ENSGT00960000187202"/>
<name>A0A4W3JJ06_CALMI</name>
<protein>
    <submittedName>
        <fullName evidence="12">Putative WEB family protein At1g65010, chloroplastic</fullName>
    </submittedName>
</protein>
<dbReference type="GO" id="GO:0005634">
    <property type="term" value="C:nucleus"/>
    <property type="evidence" value="ECO:0007669"/>
    <property type="project" value="InterPro"/>
</dbReference>
<comment type="subcellular location">
    <subcellularLocation>
        <location evidence="1">Chromosome</location>
        <location evidence="1">Centromere</location>
    </subcellularLocation>
</comment>
<gene>
    <name evidence="12" type="primary">sgo2</name>
</gene>
<evidence type="ECO:0000256" key="2">
    <source>
        <dbReference type="ARBA" id="ARBA00010845"/>
    </source>
</evidence>
<evidence type="ECO:0000256" key="1">
    <source>
        <dbReference type="ARBA" id="ARBA00004584"/>
    </source>
</evidence>
<dbReference type="GO" id="GO:0045132">
    <property type="term" value="P:meiotic chromosome segregation"/>
    <property type="evidence" value="ECO:0007669"/>
    <property type="project" value="InterPro"/>
</dbReference>
<accession>A0A4W3JJ06</accession>
<dbReference type="Ensembl" id="ENSCMIT00000032625.1">
    <property type="protein sequence ID" value="ENSCMIP00000032135.1"/>
    <property type="gene ID" value="ENSCMIG00000013744.1"/>
</dbReference>
<keyword evidence="7" id="KW-0131">Cell cycle</keyword>
<comment type="similarity">
    <text evidence="2">Belongs to the shugoshin family.</text>
</comment>
<dbReference type="InterPro" id="IPR011515">
    <property type="entry name" value="Shugoshin_C"/>
</dbReference>
<keyword evidence="3" id="KW-0158">Chromosome</keyword>
<dbReference type="AlphaFoldDB" id="A0A4W3JJ06"/>
<dbReference type="OMA" id="ECEQNTH"/>
<feature type="region of interest" description="Disordered" evidence="10">
    <location>
        <begin position="593"/>
        <end position="616"/>
    </location>
</feature>
<evidence type="ECO:0000259" key="11">
    <source>
        <dbReference type="Pfam" id="PF07557"/>
    </source>
</evidence>
<dbReference type="GeneID" id="103182928"/>
<keyword evidence="8" id="KW-0137">Centromere</keyword>
<proteinExistence type="inferred from homology"/>
<feature type="coiled-coil region" evidence="9">
    <location>
        <begin position="58"/>
        <end position="92"/>
    </location>
</feature>
<dbReference type="OrthoDB" id="5990092at2759"/>
<dbReference type="PANTHER" id="PTHR21577">
    <property type="entry name" value="SHUGOSHIN"/>
    <property type="match status" value="1"/>
</dbReference>
<dbReference type="RefSeq" id="XP_042192483.1">
    <property type="nucleotide sequence ID" value="XM_042336549.1"/>
</dbReference>
<dbReference type="STRING" id="7868.ENSCMIP00000032135"/>
<sequence>MMPTTTSGTNLDEVSVKMKERKNGILKKTKYNASLVSKIKTKILNNSSIMKVSLKNNNKDLALALAEEKTKYRKAEQDKMNLQKEINVQNYDISILRQKLSSQNAKICALKEILMKTNSLFTDAASHLTTAINSCVEDLEERCCSTTSSQRISYDLEVIDDDMPLRVPLKLTNKERIWATGTESSKRVVEIPGESTVSSSEIWKRQSSQSDVHYHERVSLSDLNFMEIEQTELGQTVGETISNPPRLAQEARTSTRSSLHIASASMAEQVEEAQVIGAVLSSDNVTLRKTSSFSRMEASKNSIEIINKSISQTRASFSHCSVTKEVCDQFSRTQLAEAQAEIPPMHYSNQLSDLKSEQKRGAQMLTEKLQPNKYEETVFDADMDLTANEVVDIVVVATKSTKRKTEGVDVEMTETCSETADALRKVKCKKAKKKNCDSAKTKFHTESRRNKGRISSQTNCPVFDNGFLDDCEQIPFGIQKDDLLDWRLHENEYSHKQSQISNPSEKDVCDMKKVEQTTVVQNPIAQKEVEMQCEMEIIDHLDGVSNNSKDNLKKRVDRRTFVVLNGDDVTGSSSCGEQCDMAMDEHKDGLEKHHRTVSASQDNSNTKKKDGIVSKGHKRIKNSSCIPILTKKTEKQYEMEVAHLVSLGESNILVDSHNNLKQTDSRRTFVVHDGHIGVAGISSSEELHNVAVNEHVGSLEENNASQHNINSKKKDDRTVTVPRRYKNIKSLCIPILKQKDELHHHLDSPEEGNGISNACQHILISNVAQSSSVDEEQHVTQIAEMSNRNSNVSQGTANVRERFSRRTHIVPINKTDDGIEGSVGRRTFVVNKNTIEISSKSTNQEKGWDQCDMVTAQHLDCPQEDSGPTNAPQEDINRSKKRTGQKTNVIPNVCVNIKEGSSNPTAHVKSTEQHETVNTEHLEDNRVTSKTSQETAVGIKENGHRIFVTHIVNKNTEEILLKRFKQEKDQEQCEFVIAEHFNSPKAFNKTFNVPCENSNHTNEKTDQRIMAFCESTAQGSVRSVKSQKKSARNKVVKNKPALSEQNRPIEKTCMRNTFTESVIKTEIPTPDFPMRQCPRIPERSLQSPTTSDASIKNSKALTDVTNTTTCKLDCQLNLNDTKPALLTCSRSRRQAASVVSYKEPKLNNKLRRGDQFTDSDFLRSPVFKRGRKKSKCSSAPKVHD</sequence>
<evidence type="ECO:0000256" key="3">
    <source>
        <dbReference type="ARBA" id="ARBA00022454"/>
    </source>
</evidence>
<keyword evidence="13" id="KW-1185">Reference proteome</keyword>
<reference evidence="13" key="2">
    <citation type="journal article" date="2007" name="PLoS Biol.">
        <title>Survey sequencing and comparative analysis of the elephant shark (Callorhinchus milii) genome.</title>
        <authorList>
            <person name="Venkatesh B."/>
            <person name="Kirkness E.F."/>
            <person name="Loh Y.H."/>
            <person name="Halpern A.L."/>
            <person name="Lee A.P."/>
            <person name="Johnson J."/>
            <person name="Dandona N."/>
            <person name="Viswanathan L.D."/>
            <person name="Tay A."/>
            <person name="Venter J.C."/>
            <person name="Strausberg R.L."/>
            <person name="Brenner S."/>
        </authorList>
    </citation>
    <scope>NUCLEOTIDE SEQUENCE [LARGE SCALE GENOMIC DNA]</scope>
</reference>
<evidence type="ECO:0000313" key="13">
    <source>
        <dbReference type="Proteomes" id="UP000314986"/>
    </source>
</evidence>
<dbReference type="GO" id="GO:0051301">
    <property type="term" value="P:cell division"/>
    <property type="evidence" value="ECO:0007669"/>
    <property type="project" value="UniProtKB-KW"/>
</dbReference>
<dbReference type="GO" id="GO:0051177">
    <property type="term" value="P:meiotic sister chromatid cohesion"/>
    <property type="evidence" value="ECO:0007669"/>
    <property type="project" value="TreeGrafter"/>
</dbReference>
<dbReference type="Pfam" id="PF07557">
    <property type="entry name" value="Shugoshin_C"/>
    <property type="match status" value="1"/>
</dbReference>
<dbReference type="Proteomes" id="UP000314986">
    <property type="component" value="Unassembled WGS sequence"/>
</dbReference>
<organism evidence="12 13">
    <name type="scientific">Callorhinchus milii</name>
    <name type="common">Ghost shark</name>
    <dbReference type="NCBI Taxonomy" id="7868"/>
    <lineage>
        <taxon>Eukaryota</taxon>
        <taxon>Metazoa</taxon>
        <taxon>Chordata</taxon>
        <taxon>Craniata</taxon>
        <taxon>Vertebrata</taxon>
        <taxon>Chondrichthyes</taxon>
        <taxon>Holocephali</taxon>
        <taxon>Chimaeriformes</taxon>
        <taxon>Callorhinchidae</taxon>
        <taxon>Callorhinchus</taxon>
    </lineage>
</organism>
<feature type="region of interest" description="Disordered" evidence="10">
    <location>
        <begin position="860"/>
        <end position="886"/>
    </location>
</feature>
<dbReference type="InterPro" id="IPR038889">
    <property type="entry name" value="Shugoshin1/2"/>
</dbReference>
<dbReference type="GO" id="GO:0000776">
    <property type="term" value="C:kinetochore"/>
    <property type="evidence" value="ECO:0007669"/>
    <property type="project" value="TreeGrafter"/>
</dbReference>
<evidence type="ECO:0000256" key="4">
    <source>
        <dbReference type="ARBA" id="ARBA00022618"/>
    </source>
</evidence>
<keyword evidence="6 9" id="KW-0175">Coiled coil</keyword>
<evidence type="ECO:0000256" key="10">
    <source>
        <dbReference type="SAM" id="MobiDB-lite"/>
    </source>
</evidence>
<dbReference type="InParanoid" id="A0A4W3JJ06"/>
<feature type="domain" description="Shugoshin C-terminal" evidence="11">
    <location>
        <begin position="1129"/>
        <end position="1152"/>
    </location>
</feature>
<reference evidence="13" key="3">
    <citation type="journal article" date="2014" name="Nature">
        <title>Elephant shark genome provides unique insights into gnathostome evolution.</title>
        <authorList>
            <consortium name="International Elephant Shark Genome Sequencing Consortium"/>
            <person name="Venkatesh B."/>
            <person name="Lee A.P."/>
            <person name="Ravi V."/>
            <person name="Maurya A.K."/>
            <person name="Lian M.M."/>
            <person name="Swann J.B."/>
            <person name="Ohta Y."/>
            <person name="Flajnik M.F."/>
            <person name="Sutoh Y."/>
            <person name="Kasahara M."/>
            <person name="Hoon S."/>
            <person name="Gangu V."/>
            <person name="Roy S.W."/>
            <person name="Irimia M."/>
            <person name="Korzh V."/>
            <person name="Kondrychyn I."/>
            <person name="Lim Z.W."/>
            <person name="Tay B.H."/>
            <person name="Tohari S."/>
            <person name="Kong K.W."/>
            <person name="Ho S."/>
            <person name="Lorente-Galdos B."/>
            <person name="Quilez J."/>
            <person name="Marques-Bonet T."/>
            <person name="Raney B.J."/>
            <person name="Ingham P.W."/>
            <person name="Tay A."/>
            <person name="Hillier L.W."/>
            <person name="Minx P."/>
            <person name="Boehm T."/>
            <person name="Wilson R.K."/>
            <person name="Brenner S."/>
            <person name="Warren W.C."/>
        </authorList>
    </citation>
    <scope>NUCLEOTIDE SEQUENCE [LARGE SCALE GENOMIC DNA]</scope>
</reference>
<reference evidence="12" key="4">
    <citation type="submission" date="2025-08" db="UniProtKB">
        <authorList>
            <consortium name="Ensembl"/>
        </authorList>
    </citation>
    <scope>IDENTIFICATION</scope>
</reference>
<evidence type="ECO:0000313" key="12">
    <source>
        <dbReference type="Ensembl" id="ENSCMIP00000032135.1"/>
    </source>
</evidence>
<evidence type="ECO:0000256" key="6">
    <source>
        <dbReference type="ARBA" id="ARBA00023054"/>
    </source>
</evidence>
<evidence type="ECO:0000256" key="9">
    <source>
        <dbReference type="SAM" id="Coils"/>
    </source>
</evidence>
<reference evidence="13" key="1">
    <citation type="journal article" date="2006" name="Science">
        <title>Ancient noncoding elements conserved in the human genome.</title>
        <authorList>
            <person name="Venkatesh B."/>
            <person name="Kirkness E.F."/>
            <person name="Loh Y.H."/>
            <person name="Halpern A.L."/>
            <person name="Lee A.P."/>
            <person name="Johnson J."/>
            <person name="Dandona N."/>
            <person name="Viswanathan L.D."/>
            <person name="Tay A."/>
            <person name="Venter J.C."/>
            <person name="Strausberg R.L."/>
            <person name="Brenner S."/>
        </authorList>
    </citation>
    <scope>NUCLEOTIDE SEQUENCE [LARGE SCALE GENOMIC DNA]</scope>
</reference>
<dbReference type="PANTHER" id="PTHR21577:SF3">
    <property type="entry name" value="SHUGOSHIN 1-RELATED"/>
    <property type="match status" value="1"/>
</dbReference>
<evidence type="ECO:0000256" key="7">
    <source>
        <dbReference type="ARBA" id="ARBA00023306"/>
    </source>
</evidence>
<evidence type="ECO:0000256" key="8">
    <source>
        <dbReference type="ARBA" id="ARBA00023328"/>
    </source>
</evidence>
<keyword evidence="4" id="KW-0132">Cell division</keyword>